<dbReference type="InterPro" id="IPR001917">
    <property type="entry name" value="Aminotrans_II_pyridoxalP_BS"/>
</dbReference>
<dbReference type="UniPathway" id="UPA00031">
    <property type="reaction ID" value="UER00012"/>
</dbReference>
<gene>
    <name evidence="9 11" type="primary">hisC</name>
    <name evidence="11" type="ORF">GM415_07140</name>
</gene>
<dbReference type="InterPro" id="IPR015422">
    <property type="entry name" value="PyrdxlP-dep_Trfase_small"/>
</dbReference>
<evidence type="ECO:0000256" key="1">
    <source>
        <dbReference type="ARBA" id="ARBA00001933"/>
    </source>
</evidence>
<dbReference type="GO" id="GO:0000105">
    <property type="term" value="P:L-histidine biosynthetic process"/>
    <property type="evidence" value="ECO:0007669"/>
    <property type="project" value="UniProtKB-UniRule"/>
</dbReference>
<feature type="domain" description="Aminotransferase class I/classII large" evidence="10">
    <location>
        <begin position="33"/>
        <end position="360"/>
    </location>
</feature>
<keyword evidence="6 9" id="KW-0808">Transferase</keyword>
<evidence type="ECO:0000259" key="10">
    <source>
        <dbReference type="Pfam" id="PF00155"/>
    </source>
</evidence>
<dbReference type="NCBIfam" id="TIGR01141">
    <property type="entry name" value="hisC"/>
    <property type="match status" value="1"/>
</dbReference>
<keyword evidence="5 9" id="KW-0032">Aminotransferase</keyword>
<dbReference type="Gene3D" id="3.40.640.10">
    <property type="entry name" value="Type I PLP-dependent aspartate aminotransferase-like (Major domain)"/>
    <property type="match status" value="1"/>
</dbReference>
<comment type="subunit">
    <text evidence="4 9">Homodimer.</text>
</comment>
<keyword evidence="7 9" id="KW-0663">Pyridoxal phosphate</keyword>
<dbReference type="HAMAP" id="MF_01023">
    <property type="entry name" value="HisC_aminotrans_2"/>
    <property type="match status" value="1"/>
</dbReference>
<protein>
    <recommendedName>
        <fullName evidence="9">Histidinol-phosphate aminotransferase</fullName>
        <ecNumber evidence="9">2.6.1.9</ecNumber>
    </recommendedName>
    <alternativeName>
        <fullName evidence="9">Imidazole acetol-phosphate transaminase</fullName>
    </alternativeName>
</protein>
<dbReference type="AlphaFoldDB" id="A0A6I6JFG0"/>
<dbReference type="InterPro" id="IPR004839">
    <property type="entry name" value="Aminotransferase_I/II_large"/>
</dbReference>
<evidence type="ECO:0000256" key="5">
    <source>
        <dbReference type="ARBA" id="ARBA00022576"/>
    </source>
</evidence>
<feature type="modified residue" description="N6-(pyridoxal phosphate)lysine" evidence="9">
    <location>
        <position position="227"/>
    </location>
</feature>
<dbReference type="Pfam" id="PF00155">
    <property type="entry name" value="Aminotran_1_2"/>
    <property type="match status" value="1"/>
</dbReference>
<dbReference type="PROSITE" id="PS00599">
    <property type="entry name" value="AA_TRANSFER_CLASS_2"/>
    <property type="match status" value="1"/>
</dbReference>
<dbReference type="PANTHER" id="PTHR43643">
    <property type="entry name" value="HISTIDINOL-PHOSPHATE AMINOTRANSFERASE 2"/>
    <property type="match status" value="1"/>
</dbReference>
<comment type="cofactor">
    <cofactor evidence="1 9">
        <name>pyridoxal 5'-phosphate</name>
        <dbReference type="ChEBI" id="CHEBI:597326"/>
    </cofactor>
</comment>
<dbReference type="InterPro" id="IPR005861">
    <property type="entry name" value="HisP_aminotrans"/>
</dbReference>
<evidence type="ECO:0000313" key="12">
    <source>
        <dbReference type="Proteomes" id="UP000428328"/>
    </source>
</evidence>
<dbReference type="SUPFAM" id="SSF53383">
    <property type="entry name" value="PLP-dependent transferases"/>
    <property type="match status" value="1"/>
</dbReference>
<reference evidence="11 12" key="1">
    <citation type="submission" date="2019-11" db="EMBL/GenBank/DDBJ databases">
        <authorList>
            <person name="Zheng R.K."/>
            <person name="Sun C.M."/>
        </authorList>
    </citation>
    <scope>NUCLEOTIDE SEQUENCE [LARGE SCALE GENOMIC DNA]</scope>
    <source>
        <strain evidence="11 12">SRB007</strain>
    </source>
</reference>
<dbReference type="KEGG" id="psel:GM415_07140"/>
<comment type="similarity">
    <text evidence="3 9">Belongs to the class-II pyridoxal-phosphate-dependent aminotransferase family. Histidinol-phosphate aminotransferase subfamily.</text>
</comment>
<evidence type="ECO:0000256" key="3">
    <source>
        <dbReference type="ARBA" id="ARBA00007970"/>
    </source>
</evidence>
<dbReference type="EC" id="2.6.1.9" evidence="9"/>
<dbReference type="CDD" id="cd00609">
    <property type="entry name" value="AAT_like"/>
    <property type="match status" value="1"/>
</dbReference>
<keyword evidence="9" id="KW-0028">Amino-acid biosynthesis</keyword>
<comment type="catalytic activity">
    <reaction evidence="8 9">
        <text>L-histidinol phosphate + 2-oxoglutarate = 3-(imidazol-4-yl)-2-oxopropyl phosphate + L-glutamate</text>
        <dbReference type="Rhea" id="RHEA:23744"/>
        <dbReference type="ChEBI" id="CHEBI:16810"/>
        <dbReference type="ChEBI" id="CHEBI:29985"/>
        <dbReference type="ChEBI" id="CHEBI:57766"/>
        <dbReference type="ChEBI" id="CHEBI:57980"/>
        <dbReference type="EC" id="2.6.1.9"/>
    </reaction>
</comment>
<accession>A0A6I6JFG0</accession>
<comment type="pathway">
    <text evidence="2 9">Amino-acid biosynthesis; L-histidine biosynthesis; L-histidine from 5-phospho-alpha-D-ribose 1-diphosphate: step 7/9.</text>
</comment>
<keyword evidence="9" id="KW-0368">Histidine biosynthesis</keyword>
<dbReference type="PANTHER" id="PTHR43643:SF3">
    <property type="entry name" value="HISTIDINOL-PHOSPHATE AMINOTRANSFERASE"/>
    <property type="match status" value="1"/>
</dbReference>
<dbReference type="Proteomes" id="UP000428328">
    <property type="component" value="Chromosome"/>
</dbReference>
<dbReference type="GO" id="GO:0004400">
    <property type="term" value="F:histidinol-phosphate transaminase activity"/>
    <property type="evidence" value="ECO:0007669"/>
    <property type="project" value="UniProtKB-UniRule"/>
</dbReference>
<name>A0A6I6JFG0_9BACT</name>
<organism evidence="11 12">
    <name type="scientific">Pseudodesulfovibrio cashew</name>
    <dbReference type="NCBI Taxonomy" id="2678688"/>
    <lineage>
        <taxon>Bacteria</taxon>
        <taxon>Pseudomonadati</taxon>
        <taxon>Thermodesulfobacteriota</taxon>
        <taxon>Desulfovibrionia</taxon>
        <taxon>Desulfovibrionales</taxon>
        <taxon>Desulfovibrionaceae</taxon>
    </lineage>
</organism>
<evidence type="ECO:0000256" key="6">
    <source>
        <dbReference type="ARBA" id="ARBA00022679"/>
    </source>
</evidence>
<evidence type="ECO:0000256" key="9">
    <source>
        <dbReference type="HAMAP-Rule" id="MF_01023"/>
    </source>
</evidence>
<evidence type="ECO:0000313" key="11">
    <source>
        <dbReference type="EMBL" id="QGY39909.1"/>
    </source>
</evidence>
<sequence length="366" mass="41121">MREFSVRPEIMEFDPYKPGLTIEQIQAEYGLETVIKLASNENPLGTSPVVQKTIERNAARAFRYPENHTPRLVEEISRQVGVPEECVLVGNGSDEIIDMLFRMKAHPGRDNVVCYEHCFSMYRMCAKLAGVEYREVPRGKDFALPLDKMAEAADENTAMVIVTSPDNPTGQVAHVEDLAVLAGVLPKDCLLVVDEAYVDFTWPPESYTPVQAWDKFENLVVLRTFSKAYGLAGLRVGYGILPPALMARLKNARIPFTVNLLAEEAAIAALRDETFYNETLQLVMSGREYFADELKRLGCRVWPTQANFVMFQPPKNAMDVFQALLERGIIVRPLKSFGLPDCIRVNVGTKQENETFIKVIGELLRG</sequence>
<proteinExistence type="inferred from homology"/>
<dbReference type="InterPro" id="IPR050106">
    <property type="entry name" value="HistidinolP_aminotransfase"/>
</dbReference>
<dbReference type="Gene3D" id="3.90.1150.10">
    <property type="entry name" value="Aspartate Aminotransferase, domain 1"/>
    <property type="match status" value="1"/>
</dbReference>
<keyword evidence="12" id="KW-1185">Reference proteome</keyword>
<evidence type="ECO:0000256" key="7">
    <source>
        <dbReference type="ARBA" id="ARBA00022898"/>
    </source>
</evidence>
<evidence type="ECO:0000256" key="4">
    <source>
        <dbReference type="ARBA" id="ARBA00011738"/>
    </source>
</evidence>
<evidence type="ECO:0000256" key="8">
    <source>
        <dbReference type="ARBA" id="ARBA00047481"/>
    </source>
</evidence>
<dbReference type="EMBL" id="CP046400">
    <property type="protein sequence ID" value="QGY39909.1"/>
    <property type="molecule type" value="Genomic_DNA"/>
</dbReference>
<dbReference type="GO" id="GO:0030170">
    <property type="term" value="F:pyridoxal phosphate binding"/>
    <property type="evidence" value="ECO:0007669"/>
    <property type="project" value="InterPro"/>
</dbReference>
<evidence type="ECO:0000256" key="2">
    <source>
        <dbReference type="ARBA" id="ARBA00005011"/>
    </source>
</evidence>
<dbReference type="InterPro" id="IPR015421">
    <property type="entry name" value="PyrdxlP-dep_Trfase_major"/>
</dbReference>
<dbReference type="InterPro" id="IPR015424">
    <property type="entry name" value="PyrdxlP-dep_Trfase"/>
</dbReference>